<evidence type="ECO:0008006" key="4">
    <source>
        <dbReference type="Google" id="ProtNLM"/>
    </source>
</evidence>
<reference evidence="3" key="1">
    <citation type="submission" date="2016-10" db="EMBL/GenBank/DDBJ databases">
        <authorList>
            <person name="Varghese N."/>
            <person name="Submissions S."/>
        </authorList>
    </citation>
    <scope>NUCLEOTIDE SEQUENCE [LARGE SCALE GENOMIC DNA]</scope>
    <source>
        <strain evidence="3">DS-12</strain>
    </source>
</reference>
<evidence type="ECO:0000313" key="3">
    <source>
        <dbReference type="Proteomes" id="UP000199036"/>
    </source>
</evidence>
<dbReference type="RefSeq" id="WP_091518791.1">
    <property type="nucleotide sequence ID" value="NZ_FOVI01000002.1"/>
</dbReference>
<dbReference type="Pfam" id="PF19494">
    <property type="entry name" value="DUF6029"/>
    <property type="match status" value="1"/>
</dbReference>
<dbReference type="Proteomes" id="UP000199036">
    <property type="component" value="Unassembled WGS sequence"/>
</dbReference>
<name>A0A1I4XCH7_9FLAO</name>
<dbReference type="EMBL" id="FOVI01000002">
    <property type="protein sequence ID" value="SFN23352.1"/>
    <property type="molecule type" value="Genomic_DNA"/>
</dbReference>
<dbReference type="AlphaFoldDB" id="A0A1I4XCH7"/>
<feature type="chain" id="PRO_5011682006" description="DUF5723 domain-containing protein" evidence="1">
    <location>
        <begin position="19"/>
        <end position="549"/>
    </location>
</feature>
<dbReference type="OrthoDB" id="5480631at2"/>
<proteinExistence type="predicted"/>
<protein>
    <recommendedName>
        <fullName evidence="4">DUF5723 domain-containing protein</fullName>
    </recommendedName>
</protein>
<accession>A0A1I4XCH7</accession>
<evidence type="ECO:0000256" key="1">
    <source>
        <dbReference type="SAM" id="SignalP"/>
    </source>
</evidence>
<sequence length="549" mass="62524">MKKIILSATLLTSSFFYAQVRVGIESNNQYYLDDDKIKIDEKEAEDRLRSNTYIKVDYFKNKWEFGTQVESYYPKAIINYNPDLQDVNIGTIYARYNDIENGVNITLGHFYEQFGSGLILRSWEDRALGINNALFGMNAKFRLTKNLDLTALGGKQRIGMGFDFSDSYVLGTNLEFNAADALKLENTDLRFGASYVGRLNEEKVTEYEGINDLTNAFSGRFNLGIGGFNFGTEYIHKQKDIVIANEDYVDGTFLEGNAILVNLGYNKDNFGSSVNLRRMENMTFYSDRKLAGNQYNKGVINYVPALTKQYDFSLQNIYVYQAQGGINWFEKRNGEIGGQYDFYYDFVEGTKLGGKYGTHLAVNGSYWGGLKSTYDFENNKLEDEFLKFGEKYYSDIAVEVRKRWSPTFQTITMYMNQYYNAPVLEGKFDDVKTDIVSVEGLYNFSETSSVRFQLQNMWASADKGDWGAALLEYVPNTMFSIYVTDMYNYGNSHAESRIHYYSVGGSFSKGATRIAVNYGRQRGGLMCVGGVCRYVPESNGVTLNLTTNF</sequence>
<keyword evidence="1" id="KW-0732">Signal</keyword>
<gene>
    <name evidence="2" type="ORF">SAMN05421741_102237</name>
</gene>
<dbReference type="InterPro" id="IPR046070">
    <property type="entry name" value="DUF6029"/>
</dbReference>
<evidence type="ECO:0000313" key="2">
    <source>
        <dbReference type="EMBL" id="SFN23352.1"/>
    </source>
</evidence>
<organism evidence="2 3">
    <name type="scientific">Paenimyroides ummariense</name>
    <dbReference type="NCBI Taxonomy" id="913024"/>
    <lineage>
        <taxon>Bacteria</taxon>
        <taxon>Pseudomonadati</taxon>
        <taxon>Bacteroidota</taxon>
        <taxon>Flavobacteriia</taxon>
        <taxon>Flavobacteriales</taxon>
        <taxon>Flavobacteriaceae</taxon>
        <taxon>Paenimyroides</taxon>
    </lineage>
</organism>
<dbReference type="STRING" id="913024.SAMN05421741_102237"/>
<keyword evidence="3" id="KW-1185">Reference proteome</keyword>
<feature type="signal peptide" evidence="1">
    <location>
        <begin position="1"/>
        <end position="18"/>
    </location>
</feature>